<reference evidence="1" key="1">
    <citation type="submission" date="2021-06" db="EMBL/GenBank/DDBJ databases">
        <authorList>
            <person name="Kallberg Y."/>
            <person name="Tangrot J."/>
            <person name="Rosling A."/>
        </authorList>
    </citation>
    <scope>NUCLEOTIDE SEQUENCE</scope>
    <source>
        <strain evidence="1">BR232B</strain>
    </source>
</reference>
<evidence type="ECO:0000313" key="2">
    <source>
        <dbReference type="Proteomes" id="UP000789739"/>
    </source>
</evidence>
<evidence type="ECO:0000313" key="1">
    <source>
        <dbReference type="EMBL" id="CAG8525544.1"/>
    </source>
</evidence>
<protein>
    <submittedName>
        <fullName evidence="1">2417_t:CDS:1</fullName>
    </submittedName>
</protein>
<comment type="caution">
    <text evidence="1">The sequence shown here is derived from an EMBL/GenBank/DDBJ whole genome shotgun (WGS) entry which is preliminary data.</text>
</comment>
<dbReference type="OrthoDB" id="2367383at2759"/>
<sequence>MDSVRNCPLCSSACSYPFGGSDFEDLMTTDSLETNGSAAEAINVIEDSQSSDIIAEITATTSPESLQPITPKEFTDIPIFDGDLSVNIDLLTLLGATPLPDSVEGSSESCVKLFDESFLKEFGINLLEPAHFIEGHESTPFVSEDQRKMQEGSIIESFDFGLDNVNMNTEDESVSLELP</sequence>
<gene>
    <name evidence="1" type="ORF">PBRASI_LOCUS3851</name>
</gene>
<accession>A0A9N9ACW0</accession>
<dbReference type="Proteomes" id="UP000789739">
    <property type="component" value="Unassembled WGS sequence"/>
</dbReference>
<name>A0A9N9ACW0_9GLOM</name>
<organism evidence="1 2">
    <name type="scientific">Paraglomus brasilianum</name>
    <dbReference type="NCBI Taxonomy" id="144538"/>
    <lineage>
        <taxon>Eukaryota</taxon>
        <taxon>Fungi</taxon>
        <taxon>Fungi incertae sedis</taxon>
        <taxon>Mucoromycota</taxon>
        <taxon>Glomeromycotina</taxon>
        <taxon>Glomeromycetes</taxon>
        <taxon>Paraglomerales</taxon>
        <taxon>Paraglomeraceae</taxon>
        <taxon>Paraglomus</taxon>
    </lineage>
</organism>
<dbReference type="EMBL" id="CAJVPI010000365">
    <property type="protein sequence ID" value="CAG8525544.1"/>
    <property type="molecule type" value="Genomic_DNA"/>
</dbReference>
<keyword evidence="2" id="KW-1185">Reference proteome</keyword>
<proteinExistence type="predicted"/>
<dbReference type="AlphaFoldDB" id="A0A9N9ACW0"/>